<evidence type="ECO:0000256" key="1">
    <source>
        <dbReference type="ARBA" id="ARBA00003362"/>
    </source>
</evidence>
<dbReference type="InterPro" id="IPR027534">
    <property type="entry name" value="Ribosomal_P1/P2"/>
</dbReference>
<comment type="similarity">
    <text evidence="2">Belongs to the eukaryotic ribosomal protein P1/P2 family.</text>
</comment>
<sequence>MAAEPQRPEGAPWLGGASDAVEEIGRRDEALRARARTVEASTSWTRGHWGGSQLIHRFIFEKGISAVLTMKVIAAYLLAVLGGNTSPTADDVKNILESVGAEADEDKLEFLLAELKDKDITEVIAAGREKFASVPAGGGAIAVGAPAAAGGGAAPAEEAKKEEKEEEKEESDDDMGFSLFD</sequence>
<gene>
    <name evidence="7" type="ORF">HU200_002622</name>
</gene>
<accession>A0A835FY36</accession>
<dbReference type="FunFam" id="1.10.10.1410:FF:000002">
    <property type="entry name" value="60S acidic ribosomal protein P2"/>
    <property type="match status" value="1"/>
</dbReference>
<evidence type="ECO:0000256" key="2">
    <source>
        <dbReference type="ARBA" id="ARBA00005436"/>
    </source>
</evidence>
<evidence type="ECO:0000256" key="5">
    <source>
        <dbReference type="ARBA" id="ARBA00023274"/>
    </source>
</evidence>
<keyword evidence="8" id="KW-1185">Reference proteome</keyword>
<dbReference type="PANTHER" id="PTHR21141">
    <property type="entry name" value="60S ACIDIC RIBOSOMAL PROTEIN FAMILY MEMBER"/>
    <property type="match status" value="1"/>
</dbReference>
<comment type="caution">
    <text evidence="7">The sequence shown here is derived from an EMBL/GenBank/DDBJ whole genome shotgun (WGS) entry which is preliminary data.</text>
</comment>
<protein>
    <recommendedName>
        <fullName evidence="9">60S acidic ribosomal protein P2</fullName>
    </recommendedName>
</protein>
<dbReference type="EMBL" id="JACEFO010000183">
    <property type="protein sequence ID" value="KAF8779356.1"/>
    <property type="molecule type" value="Genomic_DNA"/>
</dbReference>
<feature type="compositionally biased region" description="Acidic residues" evidence="6">
    <location>
        <begin position="164"/>
        <end position="175"/>
    </location>
</feature>
<reference evidence="7" key="1">
    <citation type="submission" date="2020-07" db="EMBL/GenBank/DDBJ databases">
        <title>Genome sequence and genetic diversity analysis of an under-domesticated orphan crop, white fonio (Digitaria exilis).</title>
        <authorList>
            <person name="Bennetzen J.L."/>
            <person name="Chen S."/>
            <person name="Ma X."/>
            <person name="Wang X."/>
            <person name="Yssel A.E.J."/>
            <person name="Chaluvadi S.R."/>
            <person name="Johnson M."/>
            <person name="Gangashetty P."/>
            <person name="Hamidou F."/>
            <person name="Sanogo M.D."/>
            <person name="Zwaenepoel A."/>
            <person name="Wallace J."/>
            <person name="Van De Peer Y."/>
            <person name="Van Deynze A."/>
        </authorList>
    </citation>
    <scope>NUCLEOTIDE SEQUENCE</scope>
    <source>
        <tissue evidence="7">Leaves</tissue>
    </source>
</reference>
<name>A0A835FY36_9POAL</name>
<dbReference type="CDD" id="cd05833">
    <property type="entry name" value="Ribosomal_P2"/>
    <property type="match status" value="1"/>
</dbReference>
<dbReference type="GO" id="GO:0003735">
    <property type="term" value="F:structural constituent of ribosome"/>
    <property type="evidence" value="ECO:0007669"/>
    <property type="project" value="InterPro"/>
</dbReference>
<comment type="subunit">
    <text evidence="3">P1 and P2 exist as dimers at the large ribosomal subunit.</text>
</comment>
<dbReference type="InterPro" id="IPR044076">
    <property type="entry name" value="Ribosomal_P2"/>
</dbReference>
<dbReference type="GO" id="GO:0044877">
    <property type="term" value="F:protein-containing complex binding"/>
    <property type="evidence" value="ECO:0007669"/>
    <property type="project" value="UniProtKB-ARBA"/>
</dbReference>
<keyword evidence="5" id="KW-0687">Ribonucleoprotein</keyword>
<evidence type="ECO:0000313" key="7">
    <source>
        <dbReference type="EMBL" id="KAF8779356.1"/>
    </source>
</evidence>
<proteinExistence type="inferred from homology"/>
<organism evidence="7 8">
    <name type="scientific">Digitaria exilis</name>
    <dbReference type="NCBI Taxonomy" id="1010633"/>
    <lineage>
        <taxon>Eukaryota</taxon>
        <taxon>Viridiplantae</taxon>
        <taxon>Streptophyta</taxon>
        <taxon>Embryophyta</taxon>
        <taxon>Tracheophyta</taxon>
        <taxon>Spermatophyta</taxon>
        <taxon>Magnoliopsida</taxon>
        <taxon>Liliopsida</taxon>
        <taxon>Poales</taxon>
        <taxon>Poaceae</taxon>
        <taxon>PACMAD clade</taxon>
        <taxon>Panicoideae</taxon>
        <taxon>Panicodae</taxon>
        <taxon>Paniceae</taxon>
        <taxon>Anthephorinae</taxon>
        <taxon>Digitaria</taxon>
    </lineage>
</organism>
<dbReference type="OrthoDB" id="782200at2759"/>
<comment type="function">
    <text evidence="1">Plays an important role in the elongation step of protein synthesis.</text>
</comment>
<dbReference type="HAMAP" id="MF_01478">
    <property type="entry name" value="Ribosomal_L12_arch"/>
    <property type="match status" value="1"/>
</dbReference>
<feature type="region of interest" description="Disordered" evidence="6">
    <location>
        <begin position="146"/>
        <end position="181"/>
    </location>
</feature>
<evidence type="ECO:0000256" key="3">
    <source>
        <dbReference type="ARBA" id="ARBA00011266"/>
    </source>
</evidence>
<dbReference type="PANTHER" id="PTHR21141:SF5">
    <property type="entry name" value="LARGE RIBOSOMAL SUBUNIT PROTEIN P2"/>
    <property type="match status" value="1"/>
</dbReference>
<dbReference type="InterPro" id="IPR038716">
    <property type="entry name" value="P1/P2_N_sf"/>
</dbReference>
<evidence type="ECO:0000313" key="8">
    <source>
        <dbReference type="Proteomes" id="UP000636709"/>
    </source>
</evidence>
<evidence type="ECO:0000256" key="6">
    <source>
        <dbReference type="SAM" id="MobiDB-lite"/>
    </source>
</evidence>
<dbReference type="AlphaFoldDB" id="A0A835FY36"/>
<dbReference type="Proteomes" id="UP000636709">
    <property type="component" value="Unassembled WGS sequence"/>
</dbReference>
<keyword evidence="4" id="KW-0689">Ribosomal protein</keyword>
<dbReference type="Pfam" id="PF00428">
    <property type="entry name" value="Ribosomal_60s"/>
    <property type="match status" value="1"/>
</dbReference>
<evidence type="ECO:0008006" key="9">
    <source>
        <dbReference type="Google" id="ProtNLM"/>
    </source>
</evidence>
<evidence type="ECO:0000256" key="4">
    <source>
        <dbReference type="ARBA" id="ARBA00022980"/>
    </source>
</evidence>
<dbReference type="GO" id="GO:0022625">
    <property type="term" value="C:cytosolic large ribosomal subunit"/>
    <property type="evidence" value="ECO:0007669"/>
    <property type="project" value="InterPro"/>
</dbReference>
<dbReference type="Gene3D" id="1.10.10.1410">
    <property type="match status" value="1"/>
</dbReference>
<dbReference type="GO" id="GO:0002182">
    <property type="term" value="P:cytoplasmic translational elongation"/>
    <property type="evidence" value="ECO:0007669"/>
    <property type="project" value="InterPro"/>
</dbReference>